<dbReference type="EMBL" id="NHNT01000010">
    <property type="protein sequence ID" value="OUZ38158.1"/>
    <property type="molecule type" value="Genomic_DNA"/>
</dbReference>
<dbReference type="RefSeq" id="WP_087617960.1">
    <property type="nucleotide sequence ID" value="NZ_JAFBEY010000014.1"/>
</dbReference>
<sequence>MKLLKNGFIVNMETGEFSRQDLYIDNNEIIKIAPNIQMDDVEVIDCTNKWLIPGLIDMHVHIKKHFANYFTAAGITTVRNTAGSIIELKPFIDANGSKMEPRVISADRMIDGPPGLWGDDTAYNINVDNADLAKQEVARQVELGAHFIKVYGWLDPEYMEVVVSEARKHNLEVSSDILYSKKVDALHAADIGIDWLEHGSGIIQAMYPEWSMDAPKEIWDSIPWEQPDEQLIESVCKELLKKDIKLCPTIVLYDQMRLADRYWTTTHEVVHHMENSDYLFKHWPQAVQAKQGQVTFGTQTKTIQKIAYTYYKMGGTVVTGTDTPAGSFTYPGFALHRELQLFVDAGFTPLEALQQATLNAAKALKIVNLGDLKEGYIADFLILNENPLRNIENTMKIDRIVKDGKLYAIDELLENIPTEQEINDYTKGLIKTFEELGLNAGN</sequence>
<dbReference type="Gene3D" id="3.20.20.140">
    <property type="entry name" value="Metal-dependent hydrolases"/>
    <property type="match status" value="1"/>
</dbReference>
<accession>A0ABX3ZEM7</accession>
<organism evidence="2 3">
    <name type="scientific">Solibacillus kalamii</name>
    <dbReference type="NCBI Taxonomy" id="1748298"/>
    <lineage>
        <taxon>Bacteria</taxon>
        <taxon>Bacillati</taxon>
        <taxon>Bacillota</taxon>
        <taxon>Bacilli</taxon>
        <taxon>Bacillales</taxon>
        <taxon>Caryophanaceae</taxon>
        <taxon>Solibacillus</taxon>
    </lineage>
</organism>
<comment type="caution">
    <text evidence="2">The sequence shown here is derived from an EMBL/GenBank/DDBJ whole genome shotgun (WGS) entry which is preliminary data.</text>
</comment>
<keyword evidence="3" id="KW-1185">Reference proteome</keyword>
<dbReference type="Pfam" id="PF01979">
    <property type="entry name" value="Amidohydro_1"/>
    <property type="match status" value="1"/>
</dbReference>
<evidence type="ECO:0000313" key="3">
    <source>
        <dbReference type="Proteomes" id="UP000196594"/>
    </source>
</evidence>
<reference evidence="2 3" key="1">
    <citation type="journal article" date="2017" name="Int. J. Syst. Evol. Microbiol.">
        <title>Solibacillus kalamii sp. nov., isolated from a high-efficiency particulate arrestance filter system used in the International Space Station.</title>
        <authorList>
            <person name="Checinska Sielaff A."/>
            <person name="Kumar R.M."/>
            <person name="Pal D."/>
            <person name="Mayilraj S."/>
            <person name="Venkateswaran K."/>
        </authorList>
    </citation>
    <scope>NUCLEOTIDE SEQUENCE [LARGE SCALE GENOMIC DNA]</scope>
    <source>
        <strain evidence="2 3">ISSFR-015</strain>
    </source>
</reference>
<dbReference type="SUPFAM" id="SSF51556">
    <property type="entry name" value="Metallo-dependent hydrolases"/>
    <property type="match status" value="1"/>
</dbReference>
<dbReference type="SUPFAM" id="SSF51338">
    <property type="entry name" value="Composite domain of metallo-dependent hydrolases"/>
    <property type="match status" value="2"/>
</dbReference>
<dbReference type="Gene3D" id="2.30.40.10">
    <property type="entry name" value="Urease, subunit C, domain 1"/>
    <property type="match status" value="2"/>
</dbReference>
<name>A0ABX3ZEM7_9BACL</name>
<proteinExistence type="predicted"/>
<dbReference type="InterPro" id="IPR006680">
    <property type="entry name" value="Amidohydro-rel"/>
</dbReference>
<gene>
    <name evidence="2" type="ORF">CBM15_13810</name>
</gene>
<evidence type="ECO:0000259" key="1">
    <source>
        <dbReference type="Pfam" id="PF01979"/>
    </source>
</evidence>
<dbReference type="InterPro" id="IPR011059">
    <property type="entry name" value="Metal-dep_hydrolase_composite"/>
</dbReference>
<dbReference type="PANTHER" id="PTHR43135">
    <property type="entry name" value="ALPHA-D-RIBOSE 1-METHYLPHOSPHONATE 5-TRIPHOSPHATE DIPHOSPHATASE"/>
    <property type="match status" value="1"/>
</dbReference>
<feature type="domain" description="Amidohydrolase-related" evidence="1">
    <location>
        <begin position="51"/>
        <end position="406"/>
    </location>
</feature>
<dbReference type="PANTHER" id="PTHR43135:SF3">
    <property type="entry name" value="ALPHA-D-RIBOSE 1-METHYLPHOSPHONATE 5-TRIPHOSPHATE DIPHOSPHATASE"/>
    <property type="match status" value="1"/>
</dbReference>
<evidence type="ECO:0000313" key="2">
    <source>
        <dbReference type="EMBL" id="OUZ38158.1"/>
    </source>
</evidence>
<dbReference type="InterPro" id="IPR051781">
    <property type="entry name" value="Metallo-dep_Hydrolase"/>
</dbReference>
<dbReference type="InterPro" id="IPR032466">
    <property type="entry name" value="Metal_Hydrolase"/>
</dbReference>
<protein>
    <submittedName>
        <fullName evidence="2">Imidazolonepropionase</fullName>
    </submittedName>
</protein>
<dbReference type="Proteomes" id="UP000196594">
    <property type="component" value="Unassembled WGS sequence"/>
</dbReference>